<gene>
    <name evidence="2" type="ORF">CSA25_04770</name>
</gene>
<organism evidence="2 3">
    <name type="scientific">Desulfobacter postgatei</name>
    <dbReference type="NCBI Taxonomy" id="2293"/>
    <lineage>
        <taxon>Bacteria</taxon>
        <taxon>Pseudomonadati</taxon>
        <taxon>Thermodesulfobacteriota</taxon>
        <taxon>Desulfobacteria</taxon>
        <taxon>Desulfobacterales</taxon>
        <taxon>Desulfobacteraceae</taxon>
        <taxon>Desulfobacter</taxon>
    </lineage>
</organism>
<dbReference type="EMBL" id="PDTI01000040">
    <property type="protein sequence ID" value="PIE62505.1"/>
    <property type="molecule type" value="Genomic_DNA"/>
</dbReference>
<sequence length="109" mass="12652">MSCGYGEDRAGRSTPAHGHDKHRQKETGLHSHVSFQLDNHTQRLQVAKEDIELGSMRGDELPKELKKLDSKKQRIENAIVKYIVLPYTSWIWQTRYRKLNSGCRDCLCK</sequence>
<accession>A0A2G6MR49</accession>
<feature type="compositionally biased region" description="Basic and acidic residues" evidence="1">
    <location>
        <begin position="1"/>
        <end position="11"/>
    </location>
</feature>
<protein>
    <submittedName>
        <fullName evidence="2">Uncharacterized protein</fullName>
    </submittedName>
</protein>
<comment type="caution">
    <text evidence="2">The sequence shown here is derived from an EMBL/GenBank/DDBJ whole genome shotgun (WGS) entry which is preliminary data.</text>
</comment>
<reference evidence="2 3" key="1">
    <citation type="submission" date="2017-10" db="EMBL/GenBank/DDBJ databases">
        <title>Novel microbial diversity and functional potential in the marine mammal oral microbiome.</title>
        <authorList>
            <person name="Dudek N.K."/>
            <person name="Sun C.L."/>
            <person name="Burstein D."/>
            <person name="Kantor R.S."/>
            <person name="Aliaga Goltsman D.S."/>
            <person name="Bik E.M."/>
            <person name="Thomas B.C."/>
            <person name="Banfield J.F."/>
            <person name="Relman D.A."/>
        </authorList>
    </citation>
    <scope>NUCLEOTIDE SEQUENCE [LARGE SCALE GENOMIC DNA]</scope>
    <source>
        <strain evidence="2">DOLJORAL78_47_202</strain>
    </source>
</reference>
<proteinExistence type="predicted"/>
<evidence type="ECO:0000256" key="1">
    <source>
        <dbReference type="SAM" id="MobiDB-lite"/>
    </source>
</evidence>
<evidence type="ECO:0000313" key="3">
    <source>
        <dbReference type="Proteomes" id="UP000231203"/>
    </source>
</evidence>
<feature type="region of interest" description="Disordered" evidence="1">
    <location>
        <begin position="1"/>
        <end position="31"/>
    </location>
</feature>
<evidence type="ECO:0000313" key="2">
    <source>
        <dbReference type="EMBL" id="PIE62505.1"/>
    </source>
</evidence>
<name>A0A2G6MR49_9BACT</name>
<dbReference type="AlphaFoldDB" id="A0A2G6MR49"/>
<dbReference type="Proteomes" id="UP000231203">
    <property type="component" value="Unassembled WGS sequence"/>
</dbReference>